<evidence type="ECO:0000256" key="6">
    <source>
        <dbReference type="ARBA" id="ARBA00022971"/>
    </source>
</evidence>
<keyword evidence="8 10" id="KW-0472">Membrane</keyword>
<dbReference type="PANTHER" id="PTHR31030:SF1">
    <property type="entry name" value="PLASMA MEMBRANE FUSION PROTEIN PRM1"/>
    <property type="match status" value="1"/>
</dbReference>
<reference evidence="13" key="1">
    <citation type="journal article" date="2014" name="Genome Announc.">
        <title>Genome sequence of the pathogenic fungus Sporothrix schenckii (ATCC 58251).</title>
        <authorList>
            <person name="Cuomo C.A."/>
            <person name="Rodriguez-Del Valle N."/>
            <person name="Perez-Sanchez L."/>
            <person name="Abouelleil A."/>
            <person name="Goldberg J."/>
            <person name="Young S."/>
            <person name="Zeng Q."/>
            <person name="Birren B.W."/>
        </authorList>
    </citation>
    <scope>NUCLEOTIDE SEQUENCE [LARGE SCALE GENOMIC DNA]</scope>
    <source>
        <strain evidence="13">ATCC 58251 / de Perez 2211183</strain>
    </source>
</reference>
<evidence type="ECO:0000256" key="2">
    <source>
        <dbReference type="ARBA" id="ARBA00004651"/>
    </source>
</evidence>
<dbReference type="GO" id="GO:0032220">
    <property type="term" value="P:plasma membrane fusion involved in cytogamy"/>
    <property type="evidence" value="ECO:0007669"/>
    <property type="project" value="TreeGrafter"/>
</dbReference>
<feature type="transmembrane region" description="Helical" evidence="10">
    <location>
        <begin position="622"/>
        <end position="644"/>
    </location>
</feature>
<keyword evidence="4 10" id="KW-1003">Cell membrane</keyword>
<dbReference type="GO" id="GO:0043332">
    <property type="term" value="C:mating projection tip"/>
    <property type="evidence" value="ECO:0007669"/>
    <property type="project" value="UniProtKB-UniRule"/>
</dbReference>
<keyword evidence="9" id="KW-0325">Glycoprotein</keyword>
<organism evidence="12 13">
    <name type="scientific">Sporothrix schenckii (strain ATCC 58251 / de Perez 2211183)</name>
    <name type="common">Rose-picker's disease fungus</name>
    <dbReference type="NCBI Taxonomy" id="1391915"/>
    <lineage>
        <taxon>Eukaryota</taxon>
        <taxon>Fungi</taxon>
        <taxon>Dikarya</taxon>
        <taxon>Ascomycota</taxon>
        <taxon>Pezizomycotina</taxon>
        <taxon>Sordariomycetes</taxon>
        <taxon>Sordariomycetidae</taxon>
        <taxon>Ophiostomatales</taxon>
        <taxon>Ophiostomataceae</taxon>
        <taxon>Sporothrix</taxon>
    </lineage>
</organism>
<dbReference type="STRING" id="1391915.U7PT37"/>
<dbReference type="InterPro" id="IPR026777">
    <property type="entry name" value="PRM1"/>
</dbReference>
<name>U7PT37_SPOS1</name>
<feature type="transmembrane region" description="Helical" evidence="10">
    <location>
        <begin position="70"/>
        <end position="88"/>
    </location>
</feature>
<dbReference type="eggNOG" id="ENOG502QRP5">
    <property type="taxonomic scope" value="Eukaryota"/>
</dbReference>
<dbReference type="HOGENOM" id="CLU_010191_1_0_1"/>
<dbReference type="OrthoDB" id="5356111at2759"/>
<protein>
    <recommendedName>
        <fullName evidence="10">Plasma membrane fusion protein PRM1</fullName>
    </recommendedName>
</protein>
<feature type="compositionally biased region" description="Low complexity" evidence="11">
    <location>
        <begin position="673"/>
        <end position="684"/>
    </location>
</feature>
<evidence type="ECO:0000256" key="9">
    <source>
        <dbReference type="ARBA" id="ARBA00023180"/>
    </source>
</evidence>
<keyword evidence="7 10" id="KW-1133">Transmembrane helix</keyword>
<evidence type="ECO:0000313" key="13">
    <source>
        <dbReference type="Proteomes" id="UP000018087"/>
    </source>
</evidence>
<dbReference type="EMBL" id="KI440847">
    <property type="protein sequence ID" value="ERS97630.1"/>
    <property type="molecule type" value="Genomic_DNA"/>
</dbReference>
<comment type="subcellular location">
    <subcellularLocation>
        <location evidence="2 10">Cell membrane</location>
        <topology evidence="2 10">Multi-pass membrane protein</topology>
    </subcellularLocation>
</comment>
<gene>
    <name evidence="12" type="ORF">HMPREF1624_05801</name>
</gene>
<dbReference type="Proteomes" id="UP000018087">
    <property type="component" value="Unassembled WGS sequence"/>
</dbReference>
<comment type="caution">
    <text evidence="10">Lacks conserved residue(s) required for the propagation of feature annotation.</text>
</comment>
<keyword evidence="13" id="KW-1185">Reference proteome</keyword>
<feature type="transmembrane region" description="Helical" evidence="10">
    <location>
        <begin position="411"/>
        <end position="437"/>
    </location>
</feature>
<feature type="region of interest" description="Disordered" evidence="11">
    <location>
        <begin position="721"/>
        <end position="775"/>
    </location>
</feature>
<evidence type="ECO:0000256" key="8">
    <source>
        <dbReference type="ARBA" id="ARBA00023136"/>
    </source>
</evidence>
<keyword evidence="6 10" id="KW-0184">Conjugation</keyword>
<dbReference type="AlphaFoldDB" id="U7PT37"/>
<keyword evidence="5 10" id="KW-0812">Transmembrane</keyword>
<feature type="region of interest" description="Disordered" evidence="11">
    <location>
        <begin position="648"/>
        <end position="687"/>
    </location>
</feature>
<evidence type="ECO:0000256" key="3">
    <source>
        <dbReference type="ARBA" id="ARBA00010780"/>
    </source>
</evidence>
<evidence type="ECO:0000256" key="7">
    <source>
        <dbReference type="ARBA" id="ARBA00022989"/>
    </source>
</evidence>
<evidence type="ECO:0000256" key="5">
    <source>
        <dbReference type="ARBA" id="ARBA00022692"/>
    </source>
</evidence>
<sequence length="775" mass="82108">MGFLREKPDAQPYPDVPPSLRDDSFEMQNFKLGNQAGAAGPPPPQYDSAGSITPYLGLRARLSQIWFNRWTILLVLVLIRVLILISGLHGNIDDAQAQALAACTKVEDVGSAMASMPHYLSVGVNDLAANGISQTVQGLVALLGMILTGVEQLIIFVINFYIGTYVCLSSALIHGGLDVGIGAANEATDLMNTAIGKITTTLKSDVSGVQDAINSAFSTIASASSIFGKTITPPTLDLSGPIDDLSNIHIDDTSFVQTLQSLNSTIPTYDEAENFTKNAISIPFNALKTVLNNTYGAYTFDTSVFPVAKKTPLTFCSGNDNINQFFTVLYDIADHAKTAFLVVLVLLAVLACVPMAFIEIRRWRSQQRRAKVLAQHGFDPLDVVYIASRPYTAGFGIRVASRFFQAGKRQLLARWAIAYATSFPALFVLSLAAAGFFSVVCQSILLAAIQKEAPALTSEVSGFADDVVATLENVSTTWAHDANGVLLNFQNEINNDILGYVVNATTAVNHTLNVFTAEISSGINAVFNGTVLDNTVQQIVRCLIGIKIEAVEEGLTWVHDHAHVTLPLFPNDTFSVGAKASITNDSSLTSFLADPGSVTSDDITAAVDKVVTALRNSVVQEALISTGLLLVYVVVVLVGMLHAMTGMVRPDKTRGDGGQRFYPTPGDLDGDPTSSSTSNNGNGNARSVAPANTAAAFFPRFDGGAETAAVDDATAAQLRDEKLSARRNIPGSSGSGSSGGSMSTASVGGGRRVVFEKKGHWRGSSYGDVGDAGGR</sequence>
<evidence type="ECO:0000313" key="12">
    <source>
        <dbReference type="EMBL" id="ERS97630.1"/>
    </source>
</evidence>
<comment type="similarity">
    <text evidence="3 10">Belongs to the PRM1 family.</text>
</comment>
<dbReference type="GO" id="GO:0005886">
    <property type="term" value="C:plasma membrane"/>
    <property type="evidence" value="ECO:0007669"/>
    <property type="project" value="UniProtKB-SubCell"/>
</dbReference>
<accession>U7PT37</accession>
<proteinExistence type="inferred from homology"/>
<comment type="function">
    <text evidence="1 10">Involved in cell fusion during mating by stabilizing the plasma membrane fusion event.</text>
</comment>
<evidence type="ECO:0000256" key="4">
    <source>
        <dbReference type="ARBA" id="ARBA00022475"/>
    </source>
</evidence>
<dbReference type="PANTHER" id="PTHR31030">
    <property type="entry name" value="PLASMA MEMBRANE FUSION PROTEIN PRM1"/>
    <property type="match status" value="1"/>
</dbReference>
<evidence type="ECO:0000256" key="1">
    <source>
        <dbReference type="ARBA" id="ARBA00002512"/>
    </source>
</evidence>
<evidence type="ECO:0000256" key="11">
    <source>
        <dbReference type="SAM" id="MobiDB-lite"/>
    </source>
</evidence>
<feature type="region of interest" description="Disordered" evidence="11">
    <location>
        <begin position="1"/>
        <end position="22"/>
    </location>
</feature>
<evidence type="ECO:0000256" key="10">
    <source>
        <dbReference type="RuleBase" id="RU366035"/>
    </source>
</evidence>
<feature type="transmembrane region" description="Helical" evidence="10">
    <location>
        <begin position="339"/>
        <end position="358"/>
    </location>
</feature>